<evidence type="ECO:0000313" key="10">
    <source>
        <dbReference type="Proteomes" id="UP000321501"/>
    </source>
</evidence>
<dbReference type="GO" id="GO:0019867">
    <property type="term" value="C:outer membrane"/>
    <property type="evidence" value="ECO:0007669"/>
    <property type="project" value="InterPro"/>
</dbReference>
<accession>A0A510KGW7</accession>
<organism evidence="9 10">
    <name type="scientific">Leptotrichia wadei</name>
    <dbReference type="NCBI Taxonomy" id="157687"/>
    <lineage>
        <taxon>Bacteria</taxon>
        <taxon>Fusobacteriati</taxon>
        <taxon>Fusobacteriota</taxon>
        <taxon>Fusobacteriia</taxon>
        <taxon>Fusobacteriales</taxon>
        <taxon>Leptotrichiaceae</taxon>
        <taxon>Leptotrichia</taxon>
    </lineage>
</organism>
<dbReference type="InterPro" id="IPR050301">
    <property type="entry name" value="NTE"/>
</dbReference>
<feature type="domain" description="PNPLA" evidence="7">
    <location>
        <begin position="110"/>
        <end position="300"/>
    </location>
</feature>
<keyword evidence="2 6" id="KW-0378">Hydrolase</keyword>
<keyword evidence="3 6" id="KW-0442">Lipid degradation</keyword>
<comment type="subcellular location">
    <subcellularLocation>
        <location evidence="1">Membrane</location>
    </subcellularLocation>
</comment>
<dbReference type="Pfam" id="PF01734">
    <property type="entry name" value="Patatin"/>
    <property type="match status" value="1"/>
</dbReference>
<dbReference type="PROSITE" id="PS51779">
    <property type="entry name" value="POTRA"/>
    <property type="match status" value="1"/>
</dbReference>
<comment type="caution">
    <text evidence="6">Lacks conserved residue(s) required for the propagation of feature annotation.</text>
</comment>
<dbReference type="InterPro" id="IPR016035">
    <property type="entry name" value="Acyl_Trfase/lysoPLipase"/>
</dbReference>
<feature type="short sequence motif" description="DGA/G" evidence="6">
    <location>
        <begin position="287"/>
        <end position="289"/>
    </location>
</feature>
<feature type="active site" description="Nucleophile" evidence="6">
    <location>
        <position position="143"/>
    </location>
</feature>
<feature type="domain" description="POTRA" evidence="8">
    <location>
        <begin position="413"/>
        <end position="479"/>
    </location>
</feature>
<gene>
    <name evidence="9" type="ORF">JMUB3934_1753</name>
</gene>
<evidence type="ECO:0000313" key="9">
    <source>
        <dbReference type="EMBL" id="BBM50447.1"/>
    </source>
</evidence>
<dbReference type="InterPro" id="IPR002641">
    <property type="entry name" value="PNPLA_dom"/>
</dbReference>
<proteinExistence type="predicted"/>
<evidence type="ECO:0000256" key="4">
    <source>
        <dbReference type="ARBA" id="ARBA00023098"/>
    </source>
</evidence>
<evidence type="ECO:0000256" key="5">
    <source>
        <dbReference type="ARBA" id="ARBA00023136"/>
    </source>
</evidence>
<dbReference type="Gene3D" id="3.40.1090.10">
    <property type="entry name" value="Cytosolic phospholipase A2 catalytic domain"/>
    <property type="match status" value="2"/>
</dbReference>
<dbReference type="GO" id="GO:0016787">
    <property type="term" value="F:hydrolase activity"/>
    <property type="evidence" value="ECO:0007669"/>
    <property type="project" value="UniProtKB-UniRule"/>
</dbReference>
<dbReference type="PANTHER" id="PTHR14226">
    <property type="entry name" value="NEUROPATHY TARGET ESTERASE/SWISS CHEESE D.MELANOGASTER"/>
    <property type="match status" value="1"/>
</dbReference>
<feature type="active site" description="Proton acceptor" evidence="6">
    <location>
        <position position="287"/>
    </location>
</feature>
<keyword evidence="4 6" id="KW-0443">Lipid metabolism</keyword>
<dbReference type="PANTHER" id="PTHR14226:SF76">
    <property type="entry name" value="NTE FAMILY PROTEIN RSSA"/>
    <property type="match status" value="1"/>
</dbReference>
<dbReference type="NCBIfam" id="TIGR01414">
    <property type="entry name" value="autotrans_barl"/>
    <property type="match status" value="1"/>
</dbReference>
<evidence type="ECO:0000256" key="2">
    <source>
        <dbReference type="ARBA" id="ARBA00022801"/>
    </source>
</evidence>
<dbReference type="CDD" id="cd07205">
    <property type="entry name" value="Pat_PNPLA6_PNPLA7_NTE1_like"/>
    <property type="match status" value="1"/>
</dbReference>
<feature type="short sequence motif" description="GXSXG" evidence="6">
    <location>
        <begin position="141"/>
        <end position="145"/>
    </location>
</feature>
<reference evidence="9 10" key="1">
    <citation type="submission" date="2019-07" db="EMBL/GenBank/DDBJ databases">
        <title>Complete Genome Sequence of Leptotrichia wadei Strain JMUB3934.</title>
        <authorList>
            <person name="Watanabe S."/>
            <person name="Cui L."/>
        </authorList>
    </citation>
    <scope>NUCLEOTIDE SEQUENCE [LARGE SCALE GENOMIC DNA]</scope>
    <source>
        <strain evidence="9 10">JMUB3934</strain>
    </source>
</reference>
<protein>
    <submittedName>
        <fullName evidence="9">Patatin</fullName>
    </submittedName>
</protein>
<dbReference type="Gene3D" id="3.10.20.310">
    <property type="entry name" value="membrane protein fhac"/>
    <property type="match status" value="1"/>
</dbReference>
<dbReference type="Gene3D" id="2.40.160.50">
    <property type="entry name" value="membrane protein fhac: a member of the omp85/tpsb transporter family"/>
    <property type="match status" value="1"/>
</dbReference>
<dbReference type="InterPro" id="IPR006315">
    <property type="entry name" value="OM_autotransptr_brl_dom"/>
</dbReference>
<dbReference type="RefSeq" id="WP_232052738.1">
    <property type="nucleotide sequence ID" value="NZ_AP019835.1"/>
</dbReference>
<dbReference type="Proteomes" id="UP000321501">
    <property type="component" value="Chromosome"/>
</dbReference>
<keyword evidence="5" id="KW-0472">Membrane</keyword>
<dbReference type="PROSITE" id="PS51635">
    <property type="entry name" value="PNPLA"/>
    <property type="match status" value="1"/>
</dbReference>
<dbReference type="SUPFAM" id="SSF52151">
    <property type="entry name" value="FabD/lysophospholipase-like"/>
    <property type="match status" value="1"/>
</dbReference>
<dbReference type="InterPro" id="IPR034746">
    <property type="entry name" value="POTRA"/>
</dbReference>
<dbReference type="GO" id="GO:0016042">
    <property type="term" value="P:lipid catabolic process"/>
    <property type="evidence" value="ECO:0007669"/>
    <property type="project" value="UniProtKB-UniRule"/>
</dbReference>
<evidence type="ECO:0000256" key="6">
    <source>
        <dbReference type="PROSITE-ProRule" id="PRU01161"/>
    </source>
</evidence>
<evidence type="ECO:0000259" key="7">
    <source>
        <dbReference type="PROSITE" id="PS51635"/>
    </source>
</evidence>
<sequence length="793" mass="89300">MVVGRKKAICFFVIFLFVNISGLAKNEKSQDEKFENYVVLKNENNKDLKNNDNDSNSFEKESVLKKDIDLKNNKNIERNKNNENSKNIEDEKNRINKKSVANQEDKKIGLVLSGGTAKGLAHIGILKVLDEEKVPIEYVTGTSMGSIIGGMYSVGYTPEEIEEIAISMDWMSLFSDKIERKDKGAVRNSIEDKNSTVIPIKNFMPKLPSGVVGGKTASQRLNELFYGALRVEDFRKFPRKFAAVATDLESGEGVMIDKGSIATAIRESLSIPSVFAPIRDGKRLYIDGGVVRNLPVQDVKVLGADYTIGVNVGDGFTKRDESKMNLIDVITDTTTIAGRQEVERQIRMLDLYMKPDLEKFESYDFSKVKEIIAAGEAVARANIDKIRKLSNPELYEKLEEKRKEFRRTWKDEYNITGIVIDGNKKYTRTYFDKFFPKKLGTLTRLDMEKIVNNIYQNGDFTTVYYEVKDNDLIINVQEKPSDYLTLSGNINNEDLATVNVGFQGSKLLNNTNVRYSVKGTVANEYGVKGKATAELGKNSKAVIYGEFEYKRDIIENQKYKNGYFSFENRKFKIGTGIGVEVYKNLLFSIGGGYQISDVEKHENNAENVRKPFPYYEAKLNYDTRDSLKFATRGVYFFSNYTLANSKHAKFNSLDAGGEINIPIGEKITITPGIAYLTSYGKDIPETYRPKMGGIRTADNSLEFAGMPSDKIHGGSIFVGSLKAQYNLSKLVYLDTTYSRANISGKSYSFGNDVKESYRFGVGVKALTIPIYFGFAKVPGESWRYLLNFGYSPE</sequence>
<evidence type="ECO:0000259" key="8">
    <source>
        <dbReference type="PROSITE" id="PS51779"/>
    </source>
</evidence>
<name>A0A510KGW7_9FUSO</name>
<dbReference type="EMBL" id="AP019835">
    <property type="protein sequence ID" value="BBM50447.1"/>
    <property type="molecule type" value="Genomic_DNA"/>
</dbReference>
<evidence type="ECO:0000256" key="1">
    <source>
        <dbReference type="ARBA" id="ARBA00004370"/>
    </source>
</evidence>
<evidence type="ECO:0000256" key="3">
    <source>
        <dbReference type="ARBA" id="ARBA00022963"/>
    </source>
</evidence>
<dbReference type="AlphaFoldDB" id="A0A510KGW7"/>